<proteinExistence type="predicted"/>
<reference evidence="2" key="1">
    <citation type="submission" date="2024-07" db="EMBL/GenBank/DDBJ databases">
        <title>Two chromosome-level genome assemblies of Korean endemic species Abeliophyllum distichum and Forsythia ovata (Oleaceae).</title>
        <authorList>
            <person name="Jang H."/>
        </authorList>
    </citation>
    <scope>NUCLEOTIDE SEQUENCE [LARGE SCALE GENOMIC DNA]</scope>
</reference>
<comment type="caution">
    <text evidence="1">The sequence shown here is derived from an EMBL/GenBank/DDBJ whole genome shotgun (WGS) entry which is preliminary data.</text>
</comment>
<evidence type="ECO:0000313" key="2">
    <source>
        <dbReference type="Proteomes" id="UP001604277"/>
    </source>
</evidence>
<organism evidence="1 2">
    <name type="scientific">Forsythia ovata</name>
    <dbReference type="NCBI Taxonomy" id="205694"/>
    <lineage>
        <taxon>Eukaryota</taxon>
        <taxon>Viridiplantae</taxon>
        <taxon>Streptophyta</taxon>
        <taxon>Embryophyta</taxon>
        <taxon>Tracheophyta</taxon>
        <taxon>Spermatophyta</taxon>
        <taxon>Magnoliopsida</taxon>
        <taxon>eudicotyledons</taxon>
        <taxon>Gunneridae</taxon>
        <taxon>Pentapetalae</taxon>
        <taxon>asterids</taxon>
        <taxon>lamiids</taxon>
        <taxon>Lamiales</taxon>
        <taxon>Oleaceae</taxon>
        <taxon>Forsythieae</taxon>
        <taxon>Forsythia</taxon>
    </lineage>
</organism>
<gene>
    <name evidence="1" type="ORF">Fot_25794</name>
</gene>
<keyword evidence="2" id="KW-1185">Reference proteome</keyword>
<accession>A0ABD1UA71</accession>
<sequence>MMRLVVFSVLKKTGHWICLTDVLAGENHSERKETGSTAKRLLQLLDAADTESVEGELNQVEINNQPTGTNNSLLNGSELEWNELSIQEELHHVYQRLQALEADGEFLKHCLLLHEERR</sequence>
<dbReference type="EMBL" id="JBFOLJ010000007">
    <property type="protein sequence ID" value="KAL2521871.1"/>
    <property type="molecule type" value="Genomic_DNA"/>
</dbReference>
<name>A0ABD1UA71_9LAMI</name>
<dbReference type="AlphaFoldDB" id="A0ABD1UA71"/>
<dbReference type="Proteomes" id="UP001604277">
    <property type="component" value="Unassembled WGS sequence"/>
</dbReference>
<protein>
    <submittedName>
        <fullName evidence="1">Myosin-binding protein 3</fullName>
    </submittedName>
</protein>
<evidence type="ECO:0000313" key="1">
    <source>
        <dbReference type="EMBL" id="KAL2521871.1"/>
    </source>
</evidence>